<reference evidence="1 2" key="1">
    <citation type="submission" date="2021-06" db="EMBL/GenBank/DDBJ databases">
        <title>Caerostris extrusa draft genome.</title>
        <authorList>
            <person name="Kono N."/>
            <person name="Arakawa K."/>
        </authorList>
    </citation>
    <scope>NUCLEOTIDE SEQUENCE [LARGE SCALE GENOMIC DNA]</scope>
</reference>
<name>A0AAV4PJS3_CAEEX</name>
<accession>A0AAV4PJS3</accession>
<dbReference type="EMBL" id="BPLR01004674">
    <property type="protein sequence ID" value="GIX96645.1"/>
    <property type="molecule type" value="Genomic_DNA"/>
</dbReference>
<evidence type="ECO:0000313" key="2">
    <source>
        <dbReference type="Proteomes" id="UP001054945"/>
    </source>
</evidence>
<gene>
    <name evidence="1" type="ORF">CEXT_654511</name>
</gene>
<organism evidence="1 2">
    <name type="scientific">Caerostris extrusa</name>
    <name type="common">Bark spider</name>
    <name type="synonym">Caerostris bankana</name>
    <dbReference type="NCBI Taxonomy" id="172846"/>
    <lineage>
        <taxon>Eukaryota</taxon>
        <taxon>Metazoa</taxon>
        <taxon>Ecdysozoa</taxon>
        <taxon>Arthropoda</taxon>
        <taxon>Chelicerata</taxon>
        <taxon>Arachnida</taxon>
        <taxon>Araneae</taxon>
        <taxon>Araneomorphae</taxon>
        <taxon>Entelegynae</taxon>
        <taxon>Araneoidea</taxon>
        <taxon>Araneidae</taxon>
        <taxon>Caerostris</taxon>
    </lineage>
</organism>
<protein>
    <submittedName>
        <fullName evidence="1">Uncharacterized protein</fullName>
    </submittedName>
</protein>
<comment type="caution">
    <text evidence="1">The sequence shown here is derived from an EMBL/GenBank/DDBJ whole genome shotgun (WGS) entry which is preliminary data.</text>
</comment>
<keyword evidence="2" id="KW-1185">Reference proteome</keyword>
<dbReference type="Proteomes" id="UP001054945">
    <property type="component" value="Unassembled WGS sequence"/>
</dbReference>
<proteinExistence type="predicted"/>
<evidence type="ECO:0000313" key="1">
    <source>
        <dbReference type="EMBL" id="GIX96645.1"/>
    </source>
</evidence>
<dbReference type="AlphaFoldDB" id="A0AAV4PJS3"/>
<sequence length="143" mass="16211">MFYYFSSKYCHSVRLQAGLIGCRCLNEPMSNMNEMLSNELDASRVLAAALKQMDEIINGPNNESPPKLPDCTDEQNWPNGNFACDVVFFANGLKHALEKGEAWDGNGNPREDIHRDTLLFLSRWIRNELVSRVSLVNSSYLSH</sequence>